<dbReference type="GO" id="GO:0006457">
    <property type="term" value="P:protein folding"/>
    <property type="evidence" value="ECO:0007669"/>
    <property type="project" value="InterPro"/>
</dbReference>
<evidence type="ECO:0000256" key="1">
    <source>
        <dbReference type="ARBA" id="ARBA00009054"/>
    </source>
</evidence>
<dbReference type="GO" id="GO:0005737">
    <property type="term" value="C:cytoplasm"/>
    <property type="evidence" value="ECO:0007669"/>
    <property type="project" value="UniProtKB-SubCell"/>
</dbReference>
<dbReference type="Proteomes" id="UP000672038">
    <property type="component" value="Chromosome"/>
</dbReference>
<evidence type="ECO:0000313" key="9">
    <source>
        <dbReference type="Proteomes" id="UP000672038"/>
    </source>
</evidence>
<dbReference type="PRINTS" id="PR00773">
    <property type="entry name" value="GRPEPROTEIN"/>
</dbReference>
<keyword evidence="3" id="KW-0963">Cytoplasm</keyword>
<comment type="subunit">
    <text evidence="3">Homodimer.</text>
</comment>
<dbReference type="GO" id="GO:0051082">
    <property type="term" value="F:unfolded protein binding"/>
    <property type="evidence" value="ECO:0007669"/>
    <property type="project" value="TreeGrafter"/>
</dbReference>
<dbReference type="GO" id="GO:0051087">
    <property type="term" value="F:protein-folding chaperone binding"/>
    <property type="evidence" value="ECO:0007669"/>
    <property type="project" value="InterPro"/>
</dbReference>
<feature type="compositionally biased region" description="Basic and acidic residues" evidence="7">
    <location>
        <begin position="1"/>
        <end position="19"/>
    </location>
</feature>
<dbReference type="InterPro" id="IPR009012">
    <property type="entry name" value="GrpE_head"/>
</dbReference>
<feature type="region of interest" description="Disordered" evidence="7">
    <location>
        <begin position="1"/>
        <end position="21"/>
    </location>
</feature>
<dbReference type="RefSeq" id="WP_246454222.1">
    <property type="nucleotide sequence ID" value="NZ_CP054393.1"/>
</dbReference>
<dbReference type="EMBL" id="CP054393">
    <property type="protein sequence ID" value="QTX02590.1"/>
    <property type="molecule type" value="Genomic_DNA"/>
</dbReference>
<keyword evidence="9" id="KW-1185">Reference proteome</keyword>
<comment type="function">
    <text evidence="3 4">Participates actively in the response to hyperosmotic and heat shock by preventing the aggregation of stress-denatured proteins, in association with DnaK and GrpE. It is the nucleotide exchange factor for DnaK and may function as a thermosensor. Unfolded proteins bind initially to DnaJ; upon interaction with the DnaJ-bound protein, DnaK hydrolyzes its bound ATP, resulting in the formation of a stable complex. GrpE releases ADP from DnaK; ATP binding to DnaK triggers the release of the substrate protein, thus completing the reaction cycle. Several rounds of ATP-dependent interactions between DnaJ, DnaK and GrpE are required for fully efficient folding.</text>
</comment>
<comment type="subcellular location">
    <subcellularLocation>
        <location evidence="3">Cytoplasm</location>
    </subcellularLocation>
</comment>
<name>A0A975FIR5_LOWBP</name>
<evidence type="ECO:0000256" key="4">
    <source>
        <dbReference type="RuleBase" id="RU000639"/>
    </source>
</evidence>
<dbReference type="Gene3D" id="2.30.22.10">
    <property type="entry name" value="Head domain of nucleotide exchange factor GrpE"/>
    <property type="match status" value="1"/>
</dbReference>
<dbReference type="Pfam" id="PF01025">
    <property type="entry name" value="GrpE"/>
    <property type="match status" value="1"/>
</dbReference>
<dbReference type="PROSITE" id="PS01071">
    <property type="entry name" value="GRPE"/>
    <property type="match status" value="1"/>
</dbReference>
<evidence type="ECO:0000256" key="6">
    <source>
        <dbReference type="SAM" id="Coils"/>
    </source>
</evidence>
<dbReference type="GO" id="GO:0000774">
    <property type="term" value="F:adenyl-nucleotide exchange factor activity"/>
    <property type="evidence" value="ECO:0007669"/>
    <property type="project" value="InterPro"/>
</dbReference>
<keyword evidence="3 4" id="KW-0346">Stress response</keyword>
<proteinExistence type="inferred from homology"/>
<protein>
    <recommendedName>
        <fullName evidence="3 4">Protein GrpE</fullName>
    </recommendedName>
    <alternativeName>
        <fullName evidence="3">HSP-70 cofactor</fullName>
    </alternativeName>
</protein>
<keyword evidence="6" id="KW-0175">Coiled coil</keyword>
<feature type="coiled-coil region" evidence="6">
    <location>
        <begin position="76"/>
        <end position="128"/>
    </location>
</feature>
<dbReference type="AlphaFoldDB" id="A0A975FIR5"/>
<dbReference type="PANTHER" id="PTHR21237:SF23">
    <property type="entry name" value="GRPE PROTEIN HOMOLOG, MITOCHONDRIAL"/>
    <property type="match status" value="1"/>
</dbReference>
<evidence type="ECO:0000256" key="5">
    <source>
        <dbReference type="RuleBase" id="RU004478"/>
    </source>
</evidence>
<keyword evidence="2 3" id="KW-0143">Chaperone</keyword>
<dbReference type="SUPFAM" id="SSF51064">
    <property type="entry name" value="Head domain of nucleotide exchange factor GrpE"/>
    <property type="match status" value="1"/>
</dbReference>
<sequence>MLDKKNKDQNKNNSEEMNSKECFTQNCSKKCPQKEKCSQKDCIQSCDKECKTSFSQNVNKKQTCDTCSPSVEEIEKEVLQTNISKLEKEFNKLKEELVLAQQKLQNDKLKHQADLENFKKRIKKENDNFLKYSSVEFITNLLVPLEQLEQALQMSYEEPLLKNFLSGFKMINQQIKDVLKKEGVQEIKALNEQFNPKQHHAIEKTSNKNEPNGVNLDVVQKGFIYKDLVIKPAMVKVNEWSDKNEENK</sequence>
<organism evidence="8 9">
    <name type="scientific">Loofah witches'-broom phytoplasma</name>
    <dbReference type="NCBI Taxonomy" id="35773"/>
    <lineage>
        <taxon>Bacteria</taxon>
        <taxon>Bacillati</taxon>
        <taxon>Mycoplasmatota</taxon>
        <taxon>Mollicutes</taxon>
        <taxon>Acholeplasmatales</taxon>
        <taxon>Acholeplasmataceae</taxon>
        <taxon>Candidatus Phytoplasma</taxon>
        <taxon>16SrVIII (Loofah witches'-broom group)</taxon>
    </lineage>
</organism>
<dbReference type="CDD" id="cd00446">
    <property type="entry name" value="GrpE"/>
    <property type="match status" value="1"/>
</dbReference>
<dbReference type="InterPro" id="IPR000740">
    <property type="entry name" value="GrpE"/>
</dbReference>
<dbReference type="HAMAP" id="MF_01151">
    <property type="entry name" value="GrpE"/>
    <property type="match status" value="1"/>
</dbReference>
<accession>A0A975FIR5</accession>
<dbReference type="Gene3D" id="3.90.20.20">
    <property type="match status" value="1"/>
</dbReference>
<dbReference type="KEGG" id="pluf:LFWB_0200"/>
<dbReference type="PANTHER" id="PTHR21237">
    <property type="entry name" value="GRPE PROTEIN"/>
    <property type="match status" value="1"/>
</dbReference>
<dbReference type="GO" id="GO:0042803">
    <property type="term" value="F:protein homodimerization activity"/>
    <property type="evidence" value="ECO:0007669"/>
    <property type="project" value="InterPro"/>
</dbReference>
<evidence type="ECO:0000256" key="2">
    <source>
        <dbReference type="ARBA" id="ARBA00023186"/>
    </source>
</evidence>
<reference evidence="8" key="1">
    <citation type="submission" date="2020-06" db="EMBL/GenBank/DDBJ databases">
        <title>Complete genome sequence of Candidatus Phytoplasma luffae NCHU2019.</title>
        <authorList>
            <person name="Cho S.-T."/>
            <person name="Tan C.-M."/>
            <person name="Li J.-R."/>
            <person name="Chien Y.-Y."/>
            <person name="Chiu Y.-C."/>
            <person name="Yang J.-Y."/>
            <person name="Kuo C.-H."/>
        </authorList>
    </citation>
    <scope>NUCLEOTIDE SEQUENCE</scope>
    <source>
        <strain evidence="8">NCHU2019</strain>
    </source>
</reference>
<evidence type="ECO:0000256" key="3">
    <source>
        <dbReference type="HAMAP-Rule" id="MF_01151"/>
    </source>
</evidence>
<evidence type="ECO:0000313" key="8">
    <source>
        <dbReference type="EMBL" id="QTX02590.1"/>
    </source>
</evidence>
<dbReference type="SUPFAM" id="SSF58014">
    <property type="entry name" value="Coiled-coil domain of nucleotide exchange factor GrpE"/>
    <property type="match status" value="1"/>
</dbReference>
<gene>
    <name evidence="3 8" type="primary">grpE</name>
    <name evidence="8" type="ORF">LFWB_0200</name>
</gene>
<comment type="similarity">
    <text evidence="1 3 5">Belongs to the GrpE family.</text>
</comment>
<evidence type="ECO:0000256" key="7">
    <source>
        <dbReference type="SAM" id="MobiDB-lite"/>
    </source>
</evidence>
<dbReference type="InterPro" id="IPR013805">
    <property type="entry name" value="GrpE_CC"/>
</dbReference>